<proteinExistence type="predicted"/>
<sequence length="188" mass="19646">MLKTVSKIVVATLGVSIIGSTVVPTVTASAAEVPTSTATNTNAITLPVTLNQTLGASSILDQNDFQNFEIIGIDENGNEHILDPNSPNLRYTSSIIYIGVKIRYTSTADGKNLIAMFNKTYGMGAIGDAIAIFSSALGGIPGSIVGGFVGLGFNGFRSRCKESITAVQAHPSGGAIYMYLDHVTWKAS</sequence>
<dbReference type="AlphaFoldDB" id="A0A242BDX4"/>
<organism evidence="2 3">
    <name type="scientific">Enterococcus faecium</name>
    <name type="common">Streptococcus faecium</name>
    <dbReference type="NCBI Taxonomy" id="1352"/>
    <lineage>
        <taxon>Bacteria</taxon>
        <taxon>Bacillati</taxon>
        <taxon>Bacillota</taxon>
        <taxon>Bacilli</taxon>
        <taxon>Lactobacillales</taxon>
        <taxon>Enterococcaceae</taxon>
        <taxon>Enterococcus</taxon>
    </lineage>
</organism>
<reference evidence="2 3" key="1">
    <citation type="submission" date="2017-05" db="EMBL/GenBank/DDBJ databases">
        <title>The Genome Sequence of Enterococcus faecium 7H8_DIV0219.</title>
        <authorList>
            <consortium name="The Broad Institute Genomics Platform"/>
            <consortium name="The Broad Institute Genomic Center for Infectious Diseases"/>
            <person name="Earl A."/>
            <person name="Manson A."/>
            <person name="Schwartman J."/>
            <person name="Gilmore M."/>
            <person name="Abouelleil A."/>
            <person name="Cao P."/>
            <person name="Chapman S."/>
            <person name="Cusick C."/>
            <person name="Shea T."/>
            <person name="Young S."/>
            <person name="Neafsey D."/>
            <person name="Nusbaum C."/>
            <person name="Birren B."/>
        </authorList>
    </citation>
    <scope>NUCLEOTIDE SEQUENCE [LARGE SCALE GENOMIC DNA]</scope>
    <source>
        <strain evidence="2 3">7H8_DIV0219</strain>
    </source>
</reference>
<gene>
    <name evidence="2" type="ORF">A5810_001581</name>
</gene>
<feature type="signal peptide" evidence="1">
    <location>
        <begin position="1"/>
        <end position="30"/>
    </location>
</feature>
<evidence type="ECO:0000256" key="1">
    <source>
        <dbReference type="SAM" id="SignalP"/>
    </source>
</evidence>
<evidence type="ECO:0000313" key="3">
    <source>
        <dbReference type="Proteomes" id="UP000194885"/>
    </source>
</evidence>
<feature type="chain" id="PRO_5011231502" evidence="1">
    <location>
        <begin position="31"/>
        <end position="188"/>
    </location>
</feature>
<keyword evidence="1" id="KW-0732">Signal</keyword>
<evidence type="ECO:0000313" key="2">
    <source>
        <dbReference type="EMBL" id="OTN93705.1"/>
    </source>
</evidence>
<protein>
    <submittedName>
        <fullName evidence="2">Uncharacterized protein</fullName>
    </submittedName>
</protein>
<accession>A0A242BDX4</accession>
<dbReference type="EMBL" id="NGKW01000003">
    <property type="protein sequence ID" value="OTN93705.1"/>
    <property type="molecule type" value="Genomic_DNA"/>
</dbReference>
<dbReference type="Proteomes" id="UP000194885">
    <property type="component" value="Unassembled WGS sequence"/>
</dbReference>
<dbReference type="RefSeq" id="WP_086323387.1">
    <property type="nucleotide sequence ID" value="NZ_NGKW01000003.1"/>
</dbReference>
<comment type="caution">
    <text evidence="2">The sequence shown here is derived from an EMBL/GenBank/DDBJ whole genome shotgun (WGS) entry which is preliminary data.</text>
</comment>
<name>A0A242BDX4_ENTFC</name>